<feature type="transmembrane region" description="Helical" evidence="1">
    <location>
        <begin position="158"/>
        <end position="178"/>
    </location>
</feature>
<feature type="domain" description="Acyltransferase 3" evidence="2">
    <location>
        <begin position="12"/>
        <end position="325"/>
    </location>
</feature>
<dbReference type="InterPro" id="IPR002656">
    <property type="entry name" value="Acyl_transf_3_dom"/>
</dbReference>
<feature type="transmembrane region" description="Helical" evidence="1">
    <location>
        <begin position="84"/>
        <end position="103"/>
    </location>
</feature>
<evidence type="ECO:0000313" key="3">
    <source>
        <dbReference type="EMBL" id="MTV81654.1"/>
    </source>
</evidence>
<feature type="transmembrane region" description="Helical" evidence="1">
    <location>
        <begin position="214"/>
        <end position="233"/>
    </location>
</feature>
<keyword evidence="3" id="KW-0808">Transferase</keyword>
<sequence>MTRSEVQSNPKWVQLVRALAILAIVFDHAIYPSTNAHQLASTLYTVTNWWDIPLLFILGGFAIEPVERSWQATKQFIGKRLVPILGTYFGAGVLLIIIGHFVYQDSWRYTGTFLLRLIYGGQTLDGPLSLFWLFTVYLLTMVVVAGLLSWINSPAIQFLIAISMFALGISYNNIGFLNFQHTPWGVDLVLMTTLWMLSGYYAKKYWLRLTYGRFYATAGILIYFILVYCRYQWNLNFELVLKNHLIKTPFMAAWVPLFVAVALLIICQQLANTKWLNWLLPVNRFTVPIICMAQITIDIFSRVSFLNHTLILWLLGVVVPIVIAACYRGIVNVVRRS</sequence>
<comment type="caution">
    <text evidence="3">The sequence shown here is derived from an EMBL/GenBank/DDBJ whole genome shotgun (WGS) entry which is preliminary data.</text>
</comment>
<keyword evidence="3" id="KW-0012">Acyltransferase</keyword>
<dbReference type="EMBL" id="WNJO01000003">
    <property type="protein sequence ID" value="MTV81654.1"/>
    <property type="molecule type" value="Genomic_DNA"/>
</dbReference>
<feature type="transmembrane region" description="Helical" evidence="1">
    <location>
        <begin position="285"/>
        <end position="305"/>
    </location>
</feature>
<evidence type="ECO:0000256" key="1">
    <source>
        <dbReference type="SAM" id="Phobius"/>
    </source>
</evidence>
<reference evidence="3 4" key="1">
    <citation type="submission" date="2019-11" db="EMBL/GenBank/DDBJ databases">
        <title>Lactobacillus sp. nov. CRM56-3, isolated from fermented tea leaves.</title>
        <authorList>
            <person name="Phuengjayaem S."/>
            <person name="Tanasupawat S."/>
        </authorList>
    </citation>
    <scope>NUCLEOTIDE SEQUENCE [LARGE SCALE GENOMIC DNA]</scope>
    <source>
        <strain evidence="3 4">CRM56-3</strain>
    </source>
</reference>
<dbReference type="Pfam" id="PF01757">
    <property type="entry name" value="Acyl_transf_3"/>
    <property type="match status" value="1"/>
</dbReference>
<feature type="transmembrane region" description="Helical" evidence="1">
    <location>
        <begin position="12"/>
        <end position="31"/>
    </location>
</feature>
<keyword evidence="1" id="KW-1133">Transmembrane helix</keyword>
<accession>A0A7X2XU78</accession>
<keyword evidence="1" id="KW-0812">Transmembrane</keyword>
<dbReference type="GO" id="GO:0016747">
    <property type="term" value="F:acyltransferase activity, transferring groups other than amino-acyl groups"/>
    <property type="evidence" value="ECO:0007669"/>
    <property type="project" value="InterPro"/>
</dbReference>
<keyword evidence="1" id="KW-0472">Membrane</keyword>
<organism evidence="3 4">
    <name type="scientific">Secundilactobacillus folii</name>
    <dbReference type="NCBI Taxonomy" id="2678357"/>
    <lineage>
        <taxon>Bacteria</taxon>
        <taxon>Bacillati</taxon>
        <taxon>Bacillota</taxon>
        <taxon>Bacilli</taxon>
        <taxon>Lactobacillales</taxon>
        <taxon>Lactobacillaceae</taxon>
        <taxon>Secundilactobacillus</taxon>
    </lineage>
</organism>
<dbReference type="Proteomes" id="UP000466388">
    <property type="component" value="Unassembled WGS sequence"/>
</dbReference>
<feature type="transmembrane region" description="Helical" evidence="1">
    <location>
        <begin position="43"/>
        <end position="63"/>
    </location>
</feature>
<feature type="transmembrane region" description="Helical" evidence="1">
    <location>
        <begin position="130"/>
        <end position="151"/>
    </location>
</feature>
<feature type="transmembrane region" description="Helical" evidence="1">
    <location>
        <begin position="311"/>
        <end position="331"/>
    </location>
</feature>
<evidence type="ECO:0000259" key="2">
    <source>
        <dbReference type="Pfam" id="PF01757"/>
    </source>
</evidence>
<gene>
    <name evidence="3" type="ORF">GM612_03160</name>
</gene>
<keyword evidence="4" id="KW-1185">Reference proteome</keyword>
<feature type="transmembrane region" description="Helical" evidence="1">
    <location>
        <begin position="253"/>
        <end position="273"/>
    </location>
</feature>
<protein>
    <submittedName>
        <fullName evidence="3">Acyltransferase family protein</fullName>
    </submittedName>
</protein>
<name>A0A7X2XU78_9LACO</name>
<dbReference type="RefSeq" id="WP_155430947.1">
    <property type="nucleotide sequence ID" value="NZ_WNJO01000003.1"/>
</dbReference>
<evidence type="ECO:0000313" key="4">
    <source>
        <dbReference type="Proteomes" id="UP000466388"/>
    </source>
</evidence>
<feature type="transmembrane region" description="Helical" evidence="1">
    <location>
        <begin position="184"/>
        <end position="202"/>
    </location>
</feature>
<dbReference type="AlphaFoldDB" id="A0A7X2XU78"/>
<proteinExistence type="predicted"/>